<sequence length="489" mass="55432">MTCPLTGLPDELQIWIIENIQNSGKDGFNTLLNLSSTCYRYRSLLAPIVFHTINLKNTARSAESVLAVANNDSLKHHVKHLDFVGTLAQIDFIADPCGGNEELYCLLEDSKDAKWVYMDDLDAEEVFPTVVSDILSDLRLFPQLTMLTVRFDSDSWWGYARSNFSMLDDLEHINENTRVELLEQKEPYKALMSRTFVALSRNTNHSITALHLRLIPVVLAAYSSLGWFEFLKPIEKCTFTIKGQFNARIHIRGNYNCCPQGSFCEDCGEPPSTSATYGYPVGDTIGYRYFVSKLSQLFFDHLDSVTDLRIIAPDSGPLWHDTLCSLAKHQMPKLRSLYLERVYVCHQLGHFLAAHRDFLEDIVFQDCYGNDTGGCSWGRLLDHLSDAGPTRLQRLEIRPFEEPVFLKSRDSSLPRPGSRIDALDLDVAESLLANDPHLPAFSYAWFDEDGIIEIADYDYAVASIHGDDLKSYYRLLAIVEANRATRSQV</sequence>
<accession>A0A6A6R0E1</accession>
<keyword evidence="2" id="KW-1185">Reference proteome</keyword>
<organism evidence="1 2">
    <name type="scientific">Lophium mytilinum</name>
    <dbReference type="NCBI Taxonomy" id="390894"/>
    <lineage>
        <taxon>Eukaryota</taxon>
        <taxon>Fungi</taxon>
        <taxon>Dikarya</taxon>
        <taxon>Ascomycota</taxon>
        <taxon>Pezizomycotina</taxon>
        <taxon>Dothideomycetes</taxon>
        <taxon>Pleosporomycetidae</taxon>
        <taxon>Mytilinidiales</taxon>
        <taxon>Mytilinidiaceae</taxon>
        <taxon>Lophium</taxon>
    </lineage>
</organism>
<dbReference type="AlphaFoldDB" id="A0A6A6R0E1"/>
<proteinExistence type="predicted"/>
<protein>
    <recommendedName>
        <fullName evidence="3">F-box domain-containing protein</fullName>
    </recommendedName>
</protein>
<evidence type="ECO:0008006" key="3">
    <source>
        <dbReference type="Google" id="ProtNLM"/>
    </source>
</evidence>
<reference evidence="1" key="1">
    <citation type="journal article" date="2020" name="Stud. Mycol.">
        <title>101 Dothideomycetes genomes: a test case for predicting lifestyles and emergence of pathogens.</title>
        <authorList>
            <person name="Haridas S."/>
            <person name="Albert R."/>
            <person name="Binder M."/>
            <person name="Bloem J."/>
            <person name="Labutti K."/>
            <person name="Salamov A."/>
            <person name="Andreopoulos B."/>
            <person name="Baker S."/>
            <person name="Barry K."/>
            <person name="Bills G."/>
            <person name="Bluhm B."/>
            <person name="Cannon C."/>
            <person name="Castanera R."/>
            <person name="Culley D."/>
            <person name="Daum C."/>
            <person name="Ezra D."/>
            <person name="Gonzalez J."/>
            <person name="Henrissat B."/>
            <person name="Kuo A."/>
            <person name="Liang C."/>
            <person name="Lipzen A."/>
            <person name="Lutzoni F."/>
            <person name="Magnuson J."/>
            <person name="Mondo S."/>
            <person name="Nolan M."/>
            <person name="Ohm R."/>
            <person name="Pangilinan J."/>
            <person name="Park H.-J."/>
            <person name="Ramirez L."/>
            <person name="Alfaro M."/>
            <person name="Sun H."/>
            <person name="Tritt A."/>
            <person name="Yoshinaga Y."/>
            <person name="Zwiers L.-H."/>
            <person name="Turgeon B."/>
            <person name="Goodwin S."/>
            <person name="Spatafora J."/>
            <person name="Crous P."/>
            <person name="Grigoriev I."/>
        </authorList>
    </citation>
    <scope>NUCLEOTIDE SEQUENCE</scope>
    <source>
        <strain evidence="1">CBS 269.34</strain>
    </source>
</reference>
<evidence type="ECO:0000313" key="2">
    <source>
        <dbReference type="Proteomes" id="UP000799750"/>
    </source>
</evidence>
<evidence type="ECO:0000313" key="1">
    <source>
        <dbReference type="EMBL" id="KAF2498228.1"/>
    </source>
</evidence>
<dbReference type="OrthoDB" id="5410873at2759"/>
<dbReference type="EMBL" id="MU004185">
    <property type="protein sequence ID" value="KAF2498228.1"/>
    <property type="molecule type" value="Genomic_DNA"/>
</dbReference>
<name>A0A6A6R0E1_9PEZI</name>
<gene>
    <name evidence="1" type="ORF">BU16DRAFT_287747</name>
</gene>
<dbReference type="Proteomes" id="UP000799750">
    <property type="component" value="Unassembled WGS sequence"/>
</dbReference>